<dbReference type="AlphaFoldDB" id="A0AAN8ZTV6"/>
<feature type="chain" id="PRO_5042847049" evidence="1">
    <location>
        <begin position="24"/>
        <end position="451"/>
    </location>
</feature>
<gene>
    <name evidence="2" type="ORF">SK128_019363</name>
</gene>
<accession>A0AAN8ZTV6</accession>
<keyword evidence="1" id="KW-0732">Signal</keyword>
<keyword evidence="3" id="KW-1185">Reference proteome</keyword>
<proteinExistence type="predicted"/>
<evidence type="ECO:0000313" key="2">
    <source>
        <dbReference type="EMBL" id="KAK7028096.1"/>
    </source>
</evidence>
<dbReference type="EMBL" id="JAXCGZ010022659">
    <property type="protein sequence ID" value="KAK7028096.1"/>
    <property type="molecule type" value="Genomic_DNA"/>
</dbReference>
<dbReference type="PROSITE" id="PS51257">
    <property type="entry name" value="PROKAR_LIPOPROTEIN"/>
    <property type="match status" value="1"/>
</dbReference>
<dbReference type="Gene3D" id="3.40.390.10">
    <property type="entry name" value="Collagenase (Catalytic Domain)"/>
    <property type="match status" value="1"/>
</dbReference>
<evidence type="ECO:0000313" key="3">
    <source>
        <dbReference type="Proteomes" id="UP001381693"/>
    </source>
</evidence>
<protein>
    <submittedName>
        <fullName evidence="2">Uncharacterized protein</fullName>
    </submittedName>
</protein>
<organism evidence="2 3">
    <name type="scientific">Halocaridina rubra</name>
    <name type="common">Hawaiian red shrimp</name>
    <dbReference type="NCBI Taxonomy" id="373956"/>
    <lineage>
        <taxon>Eukaryota</taxon>
        <taxon>Metazoa</taxon>
        <taxon>Ecdysozoa</taxon>
        <taxon>Arthropoda</taxon>
        <taxon>Crustacea</taxon>
        <taxon>Multicrustacea</taxon>
        <taxon>Malacostraca</taxon>
        <taxon>Eumalacostraca</taxon>
        <taxon>Eucarida</taxon>
        <taxon>Decapoda</taxon>
        <taxon>Pleocyemata</taxon>
        <taxon>Caridea</taxon>
        <taxon>Atyoidea</taxon>
        <taxon>Atyidae</taxon>
        <taxon>Halocaridina</taxon>
    </lineage>
</organism>
<reference evidence="2 3" key="1">
    <citation type="submission" date="2023-11" db="EMBL/GenBank/DDBJ databases">
        <title>Halocaridina rubra genome assembly.</title>
        <authorList>
            <person name="Smith C."/>
        </authorList>
    </citation>
    <scope>NUCLEOTIDE SEQUENCE [LARGE SCALE GENOMIC DNA]</scope>
    <source>
        <strain evidence="2">EP-1</strain>
        <tissue evidence="2">Whole</tissue>
    </source>
</reference>
<feature type="signal peptide" evidence="1">
    <location>
        <begin position="1"/>
        <end position="23"/>
    </location>
</feature>
<name>A0AAN8ZTV6_HALRR</name>
<dbReference type="Proteomes" id="UP001381693">
    <property type="component" value="Unassembled WGS sequence"/>
</dbReference>
<dbReference type="GO" id="GO:0008237">
    <property type="term" value="F:metallopeptidase activity"/>
    <property type="evidence" value="ECO:0007669"/>
    <property type="project" value="InterPro"/>
</dbReference>
<dbReference type="InterPro" id="IPR024079">
    <property type="entry name" value="MetalloPept_cat_dom_sf"/>
</dbReference>
<comment type="caution">
    <text evidence="2">The sequence shown here is derived from an EMBL/GenBank/DDBJ whole genome shotgun (WGS) entry which is preliminary data.</text>
</comment>
<sequence length="451" mass="49984">MLRRHITRCVSLSITILLAISLACVCEEPVTSGSHELTTWSVFASILESEPRSGTGEETEEKESLFAVNRALSSETGDLENSLQAKLSSDIQSKPGTAGSLVKDPISKLVDDLKKYSPSQIFNLQMEKSLSEDTFDDCETSLPDIASDIIDTFSSPRQSTTKISRLVTGSKYPNITHEVLYTSSSPRMSTTGIPRHVTVAKSEYPNITRKVIHTSSSTHKTTTDIPRHVTVAKSEYPSITRKVIHTSSTHKTTTDIPVTVAKSEYPNITRKALNTSSTTHQTTTEIPRHVTVAKSEYPDITTLEIISTDIPATPVPIFKEFIDQIENQYSLFLPEDPNMLVYGDMVLSSDQENSIFGNSSTVLRRTATQRLWPTEYKFPTVPYHISLEEEDKNFLNFIKGEGCWSYIGFTGEMKPQNISLGTGCYAVCYCYLAVGGIVQVTLKLLVVTQLL</sequence>
<evidence type="ECO:0000256" key="1">
    <source>
        <dbReference type="SAM" id="SignalP"/>
    </source>
</evidence>